<evidence type="ECO:0000256" key="1">
    <source>
        <dbReference type="ARBA" id="ARBA00001163"/>
    </source>
</evidence>
<dbReference type="GO" id="GO:0051997">
    <property type="term" value="F:2-oxo-4-hydroxy-4-carboxy-5-ureidoimidazoline decarboxylase activity"/>
    <property type="evidence" value="ECO:0007669"/>
    <property type="project" value="UniProtKB-EC"/>
</dbReference>
<feature type="domain" description="Oxo-4-hydroxy-4-carboxy-5-ureidoimidazoline decarboxylase" evidence="8">
    <location>
        <begin position="7"/>
        <end position="160"/>
    </location>
</feature>
<organism evidence="9 10">
    <name type="scientific">Kocuria varians</name>
    <name type="common">Micrococcus varians</name>
    <dbReference type="NCBI Taxonomy" id="1272"/>
    <lineage>
        <taxon>Bacteria</taxon>
        <taxon>Bacillati</taxon>
        <taxon>Actinomycetota</taxon>
        <taxon>Actinomycetes</taxon>
        <taxon>Micrococcales</taxon>
        <taxon>Micrococcaceae</taxon>
        <taxon>Kocuria</taxon>
    </lineage>
</organism>
<accession>A0A7D7L2P1</accession>
<dbReference type="PANTHER" id="PTHR43466:SF1">
    <property type="entry name" value="2-OXO-4-HYDROXY-4-CARBOXY-5-UREIDOIMIDAZOLINE DECARBOXYLASE-RELATED"/>
    <property type="match status" value="1"/>
</dbReference>
<dbReference type="InterPro" id="IPR018020">
    <property type="entry name" value="OHCU_decarboxylase"/>
</dbReference>
<keyword evidence="6" id="KW-0456">Lyase</keyword>
<dbReference type="InterPro" id="IPR036778">
    <property type="entry name" value="OHCU_decarboxylase_sf"/>
</dbReference>
<keyword evidence="10" id="KW-1185">Reference proteome</keyword>
<evidence type="ECO:0000256" key="7">
    <source>
        <dbReference type="SAM" id="MobiDB-lite"/>
    </source>
</evidence>
<sequence>MELVDFNALDREAAEAALRPALDVPRWSDALVAGRPYAAVADLLDAARTAAHPLTDAELDRALSHHPMIGRRAEGDSAEATLSRGEQAGLGDADDAVRADLERANLEYQERFGHVFLIRAAGRSLPEILSEARRRLTNPPEDERREVAEQLRQIAVLRLEGMLA</sequence>
<dbReference type="Proteomes" id="UP000216825">
    <property type="component" value="Chromosome"/>
</dbReference>
<evidence type="ECO:0000256" key="3">
    <source>
        <dbReference type="ARBA" id="ARBA00012257"/>
    </source>
</evidence>
<reference evidence="9 10" key="2">
    <citation type="submission" date="2020-07" db="EMBL/GenBank/DDBJ databases">
        <title>Genome of starter culture bacteria Kocuria salsicia reveals its technological properties and safety for usage in meat industry.</title>
        <authorList>
            <person name="Michael M."/>
            <person name="Konstantin K."/>
            <person name="Evgenii K."/>
            <person name="Galina S."/>
            <person name="Oksana K."/>
            <person name="Andrei L."/>
        </authorList>
    </citation>
    <scope>NUCLEOTIDE SEQUENCE [LARGE SCALE GENOMIC DNA]</scope>
    <source>
        <strain evidence="9 10">80</strain>
    </source>
</reference>
<evidence type="ECO:0000256" key="4">
    <source>
        <dbReference type="ARBA" id="ARBA00022631"/>
    </source>
</evidence>
<dbReference type="EMBL" id="CP059343">
    <property type="protein sequence ID" value="QMS56404.1"/>
    <property type="molecule type" value="Genomic_DNA"/>
</dbReference>
<dbReference type="Gene3D" id="1.10.3330.10">
    <property type="entry name" value="Oxo-4-hydroxy-4-carboxy-5-ureidoimidazoline decarboxylase"/>
    <property type="match status" value="1"/>
</dbReference>
<comment type="pathway">
    <text evidence="2">Purine metabolism; urate degradation; (S)-allantoin from urate: step 3/3.</text>
</comment>
<dbReference type="RefSeq" id="WP_055082987.1">
    <property type="nucleotide sequence ID" value="NZ_CP059343.1"/>
</dbReference>
<dbReference type="KEGG" id="kvr:CIB50_0001108"/>
<dbReference type="NCBIfam" id="NF010372">
    <property type="entry name" value="PRK13798.1"/>
    <property type="match status" value="1"/>
</dbReference>
<dbReference type="NCBIfam" id="TIGR03180">
    <property type="entry name" value="UraD_2"/>
    <property type="match status" value="1"/>
</dbReference>
<dbReference type="SUPFAM" id="SSF158694">
    <property type="entry name" value="UraD-Like"/>
    <property type="match status" value="1"/>
</dbReference>
<dbReference type="AlphaFoldDB" id="A0A7D7L2P1"/>
<evidence type="ECO:0000259" key="8">
    <source>
        <dbReference type="Pfam" id="PF09349"/>
    </source>
</evidence>
<evidence type="ECO:0000313" key="10">
    <source>
        <dbReference type="Proteomes" id="UP000216825"/>
    </source>
</evidence>
<dbReference type="Pfam" id="PF09349">
    <property type="entry name" value="OHCU_decarbox"/>
    <property type="match status" value="1"/>
</dbReference>
<keyword evidence="5" id="KW-0210">Decarboxylase</keyword>
<keyword evidence="4" id="KW-0659">Purine metabolism</keyword>
<dbReference type="GO" id="GO:0006144">
    <property type="term" value="P:purine nucleobase metabolic process"/>
    <property type="evidence" value="ECO:0007669"/>
    <property type="project" value="UniProtKB-KW"/>
</dbReference>
<dbReference type="PANTHER" id="PTHR43466">
    <property type="entry name" value="2-OXO-4-HYDROXY-4-CARBOXY-5-UREIDOIMIDAZOLINE DECARBOXYLASE-RELATED"/>
    <property type="match status" value="1"/>
</dbReference>
<evidence type="ECO:0000256" key="2">
    <source>
        <dbReference type="ARBA" id="ARBA00004754"/>
    </source>
</evidence>
<dbReference type="EC" id="4.1.1.97" evidence="3"/>
<evidence type="ECO:0000313" key="9">
    <source>
        <dbReference type="EMBL" id="QMS56404.1"/>
    </source>
</evidence>
<feature type="region of interest" description="Disordered" evidence="7">
    <location>
        <begin position="71"/>
        <end position="91"/>
    </location>
</feature>
<evidence type="ECO:0000256" key="6">
    <source>
        <dbReference type="ARBA" id="ARBA00023239"/>
    </source>
</evidence>
<reference evidence="10" key="1">
    <citation type="submission" date="2017-08" db="EMBL/GenBank/DDBJ databases">
        <title>Draft Genome Sequence of Kocuria varians 80.</title>
        <authorList>
            <person name="Minaev M."/>
            <person name="Kurbakov K.A."/>
            <person name="Solodovnikova G.I."/>
            <person name="Kuznetsova O.A."/>
            <person name="Lisitsyn A.B."/>
        </authorList>
    </citation>
    <scope>NUCLEOTIDE SEQUENCE [LARGE SCALE GENOMIC DNA]</scope>
    <source>
        <strain evidence="10">80</strain>
    </source>
</reference>
<gene>
    <name evidence="9" type="primary">uao</name>
    <name evidence="9" type="ORF">CIB50_0001108</name>
</gene>
<proteinExistence type="predicted"/>
<dbReference type="GO" id="GO:0019628">
    <property type="term" value="P:urate catabolic process"/>
    <property type="evidence" value="ECO:0007669"/>
    <property type="project" value="TreeGrafter"/>
</dbReference>
<protein>
    <recommendedName>
        <fullName evidence="3">2-oxo-4-hydroxy-4-carboxy-5-ureidoimidazoline decarboxylase</fullName>
        <ecNumber evidence="3">4.1.1.97</ecNumber>
    </recommendedName>
</protein>
<dbReference type="InterPro" id="IPR017595">
    <property type="entry name" value="OHCU_decarboxylase-2"/>
</dbReference>
<name>A0A7D7L2P1_KOCVA</name>
<comment type="catalytic activity">
    <reaction evidence="1">
        <text>5-hydroxy-2-oxo-4-ureido-2,5-dihydro-1H-imidazole-5-carboxylate + H(+) = (S)-allantoin + CO2</text>
        <dbReference type="Rhea" id="RHEA:26301"/>
        <dbReference type="ChEBI" id="CHEBI:15378"/>
        <dbReference type="ChEBI" id="CHEBI:15678"/>
        <dbReference type="ChEBI" id="CHEBI:16526"/>
        <dbReference type="ChEBI" id="CHEBI:58639"/>
        <dbReference type="EC" id="4.1.1.97"/>
    </reaction>
</comment>
<evidence type="ECO:0000256" key="5">
    <source>
        <dbReference type="ARBA" id="ARBA00022793"/>
    </source>
</evidence>